<evidence type="ECO:0000313" key="2">
    <source>
        <dbReference type="EMBL" id="MEF3081914.1"/>
    </source>
</evidence>
<dbReference type="SMART" id="SM01040">
    <property type="entry name" value="Bro-N"/>
    <property type="match status" value="1"/>
</dbReference>
<dbReference type="InterPro" id="IPR003497">
    <property type="entry name" value="BRO_N_domain"/>
</dbReference>
<protein>
    <submittedName>
        <fullName evidence="2">Phage antirepressor</fullName>
    </submittedName>
</protein>
<dbReference type="Proteomes" id="UP001358324">
    <property type="component" value="Unassembled WGS sequence"/>
</dbReference>
<dbReference type="Pfam" id="PF02498">
    <property type="entry name" value="Bro-N"/>
    <property type="match status" value="1"/>
</dbReference>
<dbReference type="PROSITE" id="PS51750">
    <property type="entry name" value="BRO_N"/>
    <property type="match status" value="1"/>
</dbReference>
<dbReference type="PANTHER" id="PTHR36180">
    <property type="entry name" value="DNA-BINDING PROTEIN-RELATED-RELATED"/>
    <property type="match status" value="1"/>
</dbReference>
<accession>A0ABU7WD52</accession>
<evidence type="ECO:0000313" key="3">
    <source>
        <dbReference type="Proteomes" id="UP001358324"/>
    </source>
</evidence>
<dbReference type="Pfam" id="PF03374">
    <property type="entry name" value="ANT"/>
    <property type="match status" value="1"/>
</dbReference>
<reference evidence="2 3" key="1">
    <citation type="submission" date="2024-01" db="EMBL/GenBank/DDBJ databases">
        <title>Novel species of the genus Luteimonas isolated from rivers.</title>
        <authorList>
            <person name="Lu H."/>
        </authorList>
    </citation>
    <scope>NUCLEOTIDE SEQUENCE [LARGE SCALE GENOMIC DNA]</scope>
    <source>
        <strain evidence="2 3">SMYT11W</strain>
    </source>
</reference>
<proteinExistence type="predicted"/>
<comment type="caution">
    <text evidence="2">The sequence shown here is derived from an EMBL/GenBank/DDBJ whole genome shotgun (WGS) entry which is preliminary data.</text>
</comment>
<dbReference type="RefSeq" id="WP_332077628.1">
    <property type="nucleotide sequence ID" value="NZ_JAZHBM010000001.1"/>
</dbReference>
<sequence>MTGLMPFRFEDSAIRVVEIEGRPWFAGRDVAGALGYADLGDAVRRHCKGAVKRHPLQTSGGSQEISLISEADVMRLIVRSRLPAAERFERWVFQEVLPQIARTGRYGPADPMAALQDPETLRGLLLTFSQRAANAERLVAEQAPKVEGFERIPEARGAMCLTDAAKALQIRRCELIAWMQEHAWIHKRACTNWLPYQPRIAQGVLKLKVVPRTGVDGVDRLFDQVLVTPKGLTRLAELLNAPARLAHG</sequence>
<organism evidence="2 3">
    <name type="scientific">Luteimonas flava</name>
    <dbReference type="NCBI Taxonomy" id="3115822"/>
    <lineage>
        <taxon>Bacteria</taxon>
        <taxon>Pseudomonadati</taxon>
        <taxon>Pseudomonadota</taxon>
        <taxon>Gammaproteobacteria</taxon>
        <taxon>Lysobacterales</taxon>
        <taxon>Lysobacteraceae</taxon>
        <taxon>Luteimonas</taxon>
    </lineage>
</organism>
<evidence type="ECO:0000259" key="1">
    <source>
        <dbReference type="PROSITE" id="PS51750"/>
    </source>
</evidence>
<name>A0ABU7WD52_9GAMM</name>
<dbReference type="EMBL" id="JAZHBM010000001">
    <property type="protein sequence ID" value="MEF3081914.1"/>
    <property type="molecule type" value="Genomic_DNA"/>
</dbReference>
<gene>
    <name evidence="2" type="ORF">V3391_06765</name>
</gene>
<dbReference type="PANTHER" id="PTHR36180:SF2">
    <property type="entry name" value="BRO FAMILY PROTEIN"/>
    <property type="match status" value="1"/>
</dbReference>
<keyword evidence="3" id="KW-1185">Reference proteome</keyword>
<dbReference type="InterPro" id="IPR005039">
    <property type="entry name" value="Ant_C"/>
</dbReference>
<feature type="domain" description="Bro-N" evidence="1">
    <location>
        <begin position="1"/>
        <end position="104"/>
    </location>
</feature>